<gene>
    <name evidence="8" type="ORF">IFM89_028850</name>
</gene>
<evidence type="ECO:0000256" key="4">
    <source>
        <dbReference type="ARBA" id="ARBA00022833"/>
    </source>
</evidence>
<reference evidence="8 9" key="1">
    <citation type="submission" date="2020-10" db="EMBL/GenBank/DDBJ databases">
        <title>The Coptis chinensis genome and diversification of protoberbering-type alkaloids.</title>
        <authorList>
            <person name="Wang B."/>
            <person name="Shu S."/>
            <person name="Song C."/>
            <person name="Liu Y."/>
        </authorList>
    </citation>
    <scope>NUCLEOTIDE SEQUENCE [LARGE SCALE GENOMIC DNA]</scope>
    <source>
        <strain evidence="8">HL-2020</strain>
        <tissue evidence="8">Leaf</tissue>
    </source>
</reference>
<dbReference type="Proteomes" id="UP000631114">
    <property type="component" value="Unassembled WGS sequence"/>
</dbReference>
<keyword evidence="9" id="KW-1185">Reference proteome</keyword>
<comment type="similarity">
    <text evidence="6">Belongs to the alpha-carbonic anhydrase family.</text>
</comment>
<feature type="chain" id="PRO_5033105383" description="Carbonic anhydrase" evidence="6">
    <location>
        <begin position="28"/>
        <end position="290"/>
    </location>
</feature>
<evidence type="ECO:0000256" key="1">
    <source>
        <dbReference type="ARBA" id="ARBA00001947"/>
    </source>
</evidence>
<dbReference type="InterPro" id="IPR036398">
    <property type="entry name" value="CA_dom_sf"/>
</dbReference>
<dbReference type="GO" id="GO:0008270">
    <property type="term" value="F:zinc ion binding"/>
    <property type="evidence" value="ECO:0007669"/>
    <property type="project" value="UniProtKB-UniRule"/>
</dbReference>
<feature type="signal peptide" evidence="6">
    <location>
        <begin position="1"/>
        <end position="27"/>
    </location>
</feature>
<protein>
    <recommendedName>
        <fullName evidence="2 6">Carbonic anhydrase</fullName>
        <ecNumber evidence="2 6">4.2.1.1</ecNumber>
    </recommendedName>
</protein>
<dbReference type="SMART" id="SM01057">
    <property type="entry name" value="Carb_anhydrase"/>
    <property type="match status" value="1"/>
</dbReference>
<keyword evidence="3 6" id="KW-0479">Metal-binding</keyword>
<dbReference type="EC" id="4.2.1.1" evidence="2 6"/>
<accession>A0A835HC60</accession>
<organism evidence="8 9">
    <name type="scientific">Coptis chinensis</name>
    <dbReference type="NCBI Taxonomy" id="261450"/>
    <lineage>
        <taxon>Eukaryota</taxon>
        <taxon>Viridiplantae</taxon>
        <taxon>Streptophyta</taxon>
        <taxon>Embryophyta</taxon>
        <taxon>Tracheophyta</taxon>
        <taxon>Spermatophyta</taxon>
        <taxon>Magnoliopsida</taxon>
        <taxon>Ranunculales</taxon>
        <taxon>Ranunculaceae</taxon>
        <taxon>Coptidoideae</taxon>
        <taxon>Coptis</taxon>
    </lineage>
</organism>
<dbReference type="GO" id="GO:0006730">
    <property type="term" value="P:one-carbon metabolic process"/>
    <property type="evidence" value="ECO:0007669"/>
    <property type="project" value="TreeGrafter"/>
</dbReference>
<sequence length="290" mass="32843">MTDQSNPISIVAIVLIVLTMNSRLTTSQEVENESEFEYVMGSSKGPDKWGKLHKEWDACYNGEMQSPIDLLNKRVEVVHKYGKIKRNYTASNATLKNRGHDIMLQWKGDAGALKINGTAYKLQQCHWHSPSEHTINGKRFDLELHLVHQASDHSATNKIAVVGVMYNIGRPDPFLAEVLGFQFQLEKYMWSIADSHEEVKVGVVDPRHIKMGGKWYYRYMGSLTVPPCTEGIDVISAFLHFQNSQVRSITKEQVQLLRTAVHDYAEANARPLQPENDREVHLIGPTTSLA</sequence>
<dbReference type="SUPFAM" id="SSF51069">
    <property type="entry name" value="Carbonic anhydrase"/>
    <property type="match status" value="1"/>
</dbReference>
<dbReference type="Pfam" id="PF00194">
    <property type="entry name" value="Carb_anhydrase"/>
    <property type="match status" value="1"/>
</dbReference>
<evidence type="ECO:0000259" key="7">
    <source>
        <dbReference type="PROSITE" id="PS51144"/>
    </source>
</evidence>
<evidence type="ECO:0000256" key="3">
    <source>
        <dbReference type="ARBA" id="ARBA00022723"/>
    </source>
</evidence>
<evidence type="ECO:0000313" key="9">
    <source>
        <dbReference type="Proteomes" id="UP000631114"/>
    </source>
</evidence>
<keyword evidence="4 6" id="KW-0862">Zinc</keyword>
<dbReference type="OrthoDB" id="429145at2759"/>
<comment type="cofactor">
    <cofactor evidence="1 6">
        <name>Zn(2+)</name>
        <dbReference type="ChEBI" id="CHEBI:29105"/>
    </cofactor>
</comment>
<comment type="function">
    <text evidence="6">Reversible hydration of carbon dioxide.</text>
</comment>
<evidence type="ECO:0000313" key="8">
    <source>
        <dbReference type="EMBL" id="KAF9594193.1"/>
    </source>
</evidence>
<dbReference type="PANTHER" id="PTHR18952">
    <property type="entry name" value="CARBONIC ANHYDRASE"/>
    <property type="match status" value="1"/>
</dbReference>
<dbReference type="InterPro" id="IPR001148">
    <property type="entry name" value="CA_dom"/>
</dbReference>
<evidence type="ECO:0000256" key="5">
    <source>
        <dbReference type="ARBA" id="ARBA00023239"/>
    </source>
</evidence>
<dbReference type="GO" id="GO:0004089">
    <property type="term" value="F:carbonate dehydratase activity"/>
    <property type="evidence" value="ECO:0007669"/>
    <property type="project" value="UniProtKB-UniRule"/>
</dbReference>
<dbReference type="PROSITE" id="PS51144">
    <property type="entry name" value="ALPHA_CA_2"/>
    <property type="match status" value="1"/>
</dbReference>
<keyword evidence="5 6" id="KW-0456">Lyase</keyword>
<proteinExistence type="inferred from homology"/>
<dbReference type="AlphaFoldDB" id="A0A835HC60"/>
<keyword evidence="6" id="KW-0732">Signal</keyword>
<dbReference type="PANTHER" id="PTHR18952:SF208">
    <property type="entry name" value="CARBONIC ANHYDRASE XA-RELATED"/>
    <property type="match status" value="1"/>
</dbReference>
<dbReference type="InterPro" id="IPR018338">
    <property type="entry name" value="Carbonic_anhydrase_a-class_CS"/>
</dbReference>
<name>A0A835HC60_9MAGN</name>
<feature type="domain" description="Alpha-carbonic anhydrase" evidence="7">
    <location>
        <begin position="34"/>
        <end position="284"/>
    </location>
</feature>
<dbReference type="InterPro" id="IPR041891">
    <property type="entry name" value="Alpha_CA_prokaryot-like"/>
</dbReference>
<dbReference type="InterPro" id="IPR023561">
    <property type="entry name" value="Carbonic_anhydrase_a-class"/>
</dbReference>
<evidence type="ECO:0000256" key="6">
    <source>
        <dbReference type="RuleBase" id="RU367011"/>
    </source>
</evidence>
<dbReference type="CDD" id="cd03124">
    <property type="entry name" value="alpha_CA_prokaryotic_like"/>
    <property type="match status" value="1"/>
</dbReference>
<dbReference type="Gene3D" id="3.10.200.10">
    <property type="entry name" value="Alpha carbonic anhydrase"/>
    <property type="match status" value="1"/>
</dbReference>
<dbReference type="EMBL" id="JADFTS010000008">
    <property type="protein sequence ID" value="KAF9594193.1"/>
    <property type="molecule type" value="Genomic_DNA"/>
</dbReference>
<comment type="catalytic activity">
    <reaction evidence="6">
        <text>hydrogencarbonate + H(+) = CO2 + H2O</text>
        <dbReference type="Rhea" id="RHEA:10748"/>
        <dbReference type="ChEBI" id="CHEBI:15377"/>
        <dbReference type="ChEBI" id="CHEBI:15378"/>
        <dbReference type="ChEBI" id="CHEBI:16526"/>
        <dbReference type="ChEBI" id="CHEBI:17544"/>
        <dbReference type="EC" id="4.2.1.1"/>
    </reaction>
</comment>
<comment type="caution">
    <text evidence="8">The sequence shown here is derived from an EMBL/GenBank/DDBJ whole genome shotgun (WGS) entry which is preliminary data.</text>
</comment>
<dbReference type="PROSITE" id="PS00162">
    <property type="entry name" value="ALPHA_CA_1"/>
    <property type="match status" value="1"/>
</dbReference>
<evidence type="ECO:0000256" key="2">
    <source>
        <dbReference type="ARBA" id="ARBA00012925"/>
    </source>
</evidence>